<dbReference type="KEGG" id="mox:DAMO_2730"/>
<dbReference type="Proteomes" id="UP000006898">
    <property type="component" value="Chromosome"/>
</dbReference>
<name>D5MKW3_METO1</name>
<dbReference type="AlphaFoldDB" id="D5MKW3"/>
<proteinExistence type="predicted"/>
<dbReference type="HOGENOM" id="CLU_2068835_0_0_0"/>
<protein>
    <submittedName>
        <fullName evidence="1">Uncharacterized protein</fullName>
    </submittedName>
</protein>
<dbReference type="EMBL" id="FP565575">
    <property type="protein sequence ID" value="CBE69803.1"/>
    <property type="molecule type" value="Genomic_DNA"/>
</dbReference>
<accession>D5MKW3</accession>
<reference evidence="1 2" key="1">
    <citation type="journal article" date="2010" name="Nature">
        <title>Nitrite-driven anaerobic methane oxidation by oxygenic bacteria.</title>
        <authorList>
            <person name="Ettwig K.F."/>
            <person name="Butler M.K."/>
            <person name="Le Paslier D."/>
            <person name="Pelletier E."/>
            <person name="Mangenot S."/>
            <person name="Kuypers M.M.M."/>
            <person name="Schreiber F."/>
            <person name="Dutilh B.E."/>
            <person name="Zedelius J."/>
            <person name="de Beer D."/>
            <person name="Gloerich J."/>
            <person name="Wessels H.J.C.T."/>
            <person name="van Allen T."/>
            <person name="Luesken F."/>
            <person name="Wu M."/>
            <person name="van de Pas-Schoonen K.T."/>
            <person name="Op den Camp H.J.M."/>
            <person name="Janssen-Megens E.M."/>
            <person name="Francoijs K-J."/>
            <person name="Stunnenberg H."/>
            <person name="Weissenbach J."/>
            <person name="Jetten M.S.M."/>
            <person name="Strous M."/>
        </authorList>
    </citation>
    <scope>NUCLEOTIDE SEQUENCE [LARGE SCALE GENOMIC DNA]</scope>
</reference>
<organism evidence="1 2">
    <name type="scientific">Methylomirabilis oxygeniifera</name>
    <dbReference type="NCBI Taxonomy" id="671143"/>
    <lineage>
        <taxon>Bacteria</taxon>
        <taxon>Candidatus Methylomirabilota</taxon>
        <taxon>Candidatus Methylomirabilia</taxon>
        <taxon>Candidatus Methylomirabilales</taxon>
        <taxon>Candidatus Methylomirabilaceae</taxon>
        <taxon>Candidatus Methylomirabilis</taxon>
    </lineage>
</organism>
<gene>
    <name evidence="1" type="ORF">DAMO_2730</name>
</gene>
<evidence type="ECO:0000313" key="1">
    <source>
        <dbReference type="EMBL" id="CBE69803.1"/>
    </source>
</evidence>
<sequence length="118" mass="13178">MVDSTRSTFNGATALRPWKPSKYWHPRCRISILQWGHGSEAVETPIGAVYPCRKRTTFNGATALRPWKLKRLNLLIGAAKALQWGHGSEAVETTYEVDSTAWFHALQWGHGSEAVETA</sequence>
<evidence type="ECO:0000313" key="2">
    <source>
        <dbReference type="Proteomes" id="UP000006898"/>
    </source>
</evidence>